<evidence type="ECO:0000256" key="2">
    <source>
        <dbReference type="ARBA" id="ARBA00035108"/>
    </source>
</evidence>
<evidence type="ECO:0000313" key="5">
    <source>
        <dbReference type="Proteomes" id="UP000542813"/>
    </source>
</evidence>
<protein>
    <recommendedName>
        <fullName evidence="6">GvpL/GvpF family gas vesicle protein</fullName>
    </recommendedName>
</protein>
<keyword evidence="1" id="KW-0304">Gas vesicle</keyword>
<dbReference type="RefSeq" id="WP_184824543.1">
    <property type="nucleotide sequence ID" value="NZ_JACHMM010000001.1"/>
</dbReference>
<evidence type="ECO:0000313" key="4">
    <source>
        <dbReference type="EMBL" id="MBB5789283.1"/>
    </source>
</evidence>
<dbReference type="AlphaFoldDB" id="A0A7W9LMH3"/>
<dbReference type="PANTHER" id="PTHR36852">
    <property type="entry name" value="PROTEIN GVPL 2"/>
    <property type="match status" value="1"/>
</dbReference>
<comment type="subcellular location">
    <subcellularLocation>
        <location evidence="2">Gas vesicle</location>
    </subcellularLocation>
</comment>
<dbReference type="Proteomes" id="UP000542813">
    <property type="component" value="Unassembled WGS sequence"/>
</dbReference>
<sequence>MSESGCYLYAIAAPVDDGVLDGLRGVAGEPVRAVRHRDLVAVVGTVDVGAFGEEALARNLNDLGWLEHAARAHHAVVDGVARAVPAAPLRLATICADDDGVRERLERWHDGFRRALDEVTGRAEWSVKVFAPRLPTSSPDPVAEPVPAAGTPGSGAAYLIRRKAASTARDDALARATAAADEVHAELAAHAVDARRLTVQDQRLTGGETPMSLNGAYLVPIDDSDRFEAAVEVLRERYADCHIVVAGPWPAYSFVAMEEGA</sequence>
<organism evidence="4 5">
    <name type="scientific">Jiangella mangrovi</name>
    <dbReference type="NCBI Taxonomy" id="1524084"/>
    <lineage>
        <taxon>Bacteria</taxon>
        <taxon>Bacillati</taxon>
        <taxon>Actinomycetota</taxon>
        <taxon>Actinomycetes</taxon>
        <taxon>Jiangellales</taxon>
        <taxon>Jiangellaceae</taxon>
        <taxon>Jiangella</taxon>
    </lineage>
</organism>
<evidence type="ECO:0000256" key="1">
    <source>
        <dbReference type="ARBA" id="ARBA00022987"/>
    </source>
</evidence>
<accession>A0A7W9LMH3</accession>
<gene>
    <name evidence="4" type="ORF">HD601_003858</name>
</gene>
<keyword evidence="5" id="KW-1185">Reference proteome</keyword>
<dbReference type="EMBL" id="JACHMM010000001">
    <property type="protein sequence ID" value="MBB5789283.1"/>
    <property type="molecule type" value="Genomic_DNA"/>
</dbReference>
<evidence type="ECO:0000256" key="3">
    <source>
        <dbReference type="ARBA" id="ARBA00035643"/>
    </source>
</evidence>
<comment type="similarity">
    <text evidence="3">Belongs to the gas vesicle GvpF/GvpL family.</text>
</comment>
<reference evidence="4 5" key="1">
    <citation type="submission" date="2020-08" db="EMBL/GenBank/DDBJ databases">
        <title>Sequencing the genomes of 1000 actinobacteria strains.</title>
        <authorList>
            <person name="Klenk H.-P."/>
        </authorList>
    </citation>
    <scope>NUCLEOTIDE SEQUENCE [LARGE SCALE GENOMIC DNA]</scope>
    <source>
        <strain evidence="4 5">DSM 102122</strain>
    </source>
</reference>
<dbReference type="GO" id="GO:0031412">
    <property type="term" value="P:gas vesicle organization"/>
    <property type="evidence" value="ECO:0007669"/>
    <property type="project" value="InterPro"/>
</dbReference>
<dbReference type="Pfam" id="PF06386">
    <property type="entry name" value="GvpL_GvpF"/>
    <property type="match status" value="1"/>
</dbReference>
<comment type="caution">
    <text evidence="4">The sequence shown here is derived from an EMBL/GenBank/DDBJ whole genome shotgun (WGS) entry which is preliminary data.</text>
</comment>
<name>A0A7W9LMH3_9ACTN</name>
<dbReference type="PANTHER" id="PTHR36852:SF1">
    <property type="entry name" value="PROTEIN GVPL 2"/>
    <property type="match status" value="1"/>
</dbReference>
<dbReference type="GO" id="GO:0031411">
    <property type="term" value="C:gas vesicle"/>
    <property type="evidence" value="ECO:0007669"/>
    <property type="project" value="UniProtKB-SubCell"/>
</dbReference>
<evidence type="ECO:0008006" key="6">
    <source>
        <dbReference type="Google" id="ProtNLM"/>
    </source>
</evidence>
<dbReference type="InterPro" id="IPR009430">
    <property type="entry name" value="GvpL/GvpF"/>
</dbReference>
<proteinExistence type="inferred from homology"/>